<feature type="signal peptide" evidence="8">
    <location>
        <begin position="1"/>
        <end position="28"/>
    </location>
</feature>
<dbReference type="EnsemblProtists" id="EKX50229">
    <property type="protein sequence ID" value="EKX50229"/>
    <property type="gene ID" value="GUITHDRAFT_104043"/>
</dbReference>
<dbReference type="RefSeq" id="XP_005837209.1">
    <property type="nucleotide sequence ID" value="XM_005837152.1"/>
</dbReference>
<dbReference type="GO" id="GO:0004674">
    <property type="term" value="F:protein serine/threonine kinase activity"/>
    <property type="evidence" value="ECO:0007669"/>
    <property type="project" value="UniProtKB-KW"/>
</dbReference>
<keyword evidence="5" id="KW-0106">Calcium</keyword>
<keyword evidence="2" id="KW-0808">Transferase</keyword>
<dbReference type="Pfam" id="PF00069">
    <property type="entry name" value="Pkinase"/>
    <property type="match status" value="1"/>
</dbReference>
<feature type="coiled-coil region" evidence="7">
    <location>
        <begin position="86"/>
        <end position="129"/>
    </location>
</feature>
<evidence type="ECO:0000256" key="5">
    <source>
        <dbReference type="ARBA" id="ARBA00022837"/>
    </source>
</evidence>
<feature type="domain" description="Protein kinase" evidence="9">
    <location>
        <begin position="171"/>
        <end position="553"/>
    </location>
</feature>
<evidence type="ECO:0000256" key="1">
    <source>
        <dbReference type="ARBA" id="ARBA00022527"/>
    </source>
</evidence>
<keyword evidence="8" id="KW-0732">Signal</keyword>
<dbReference type="GeneID" id="17306844"/>
<keyword evidence="7" id="KW-0175">Coiled coil</keyword>
<dbReference type="InterPro" id="IPR011009">
    <property type="entry name" value="Kinase-like_dom_sf"/>
</dbReference>
<dbReference type="Proteomes" id="UP000011087">
    <property type="component" value="Unassembled WGS sequence"/>
</dbReference>
<evidence type="ECO:0000313" key="13">
    <source>
        <dbReference type="Proteomes" id="UP000011087"/>
    </source>
</evidence>
<evidence type="ECO:0000256" key="8">
    <source>
        <dbReference type="SAM" id="SignalP"/>
    </source>
</evidence>
<sequence length="553" mass="61687">MQALRQEPSRYVFTVLFVFLQIVNRADGLGETVTLGNTRSTHVQSAFTAPLNVVDHSIRVCRKPLADGKVKCRSVSFGSLRLKAKSEPVSNEIDELNRRIEEKQNQLRREREEARKRKEERRMAQLQNYLGKPNSDVPTGGKRIIAPKELEILDRSRELWSSLPFALRSSLEMQTLLGQGSFGMVLKARVLREADGRVNALPGISDEDEFVAVKLMKSRKGEEPILMREGLILSLIDSPHVPRASIPLGFVGHLMQYVDGVSLDELIEQEGALESTEAIRVAQDLIRALNSIHSAGFIYRDLKPQNVIRSAQGGKTVYRLIDFGSATGAQGCLFGKWTNTNDESGVCTLETYGEDTMRKIKSVFESMDRRKVGVISSGDVAQCFRAVGVRPSEEQILRMIAKYDVNGDRLISLEEFYDMFGELVAEQDSAFPAGTYAYMSPEQLLCDSSSRSVSTDFYSLGVLMYKVLTGKLPYSVDKDLTWKPGAAGDFNNERGMWEKLMRGAAGAEPPTPSKENPNVPARLCQERYSCLSDMSKELKAIESVTRSEEKSNA</sequence>
<dbReference type="PROSITE" id="PS50222">
    <property type="entry name" value="EF_HAND_2"/>
    <property type="match status" value="2"/>
</dbReference>
<evidence type="ECO:0000256" key="4">
    <source>
        <dbReference type="ARBA" id="ARBA00022777"/>
    </source>
</evidence>
<reference evidence="11 13" key="1">
    <citation type="journal article" date="2012" name="Nature">
        <title>Algal genomes reveal evolutionary mosaicism and the fate of nucleomorphs.</title>
        <authorList>
            <consortium name="DOE Joint Genome Institute"/>
            <person name="Curtis B.A."/>
            <person name="Tanifuji G."/>
            <person name="Burki F."/>
            <person name="Gruber A."/>
            <person name="Irimia M."/>
            <person name="Maruyama S."/>
            <person name="Arias M.C."/>
            <person name="Ball S.G."/>
            <person name="Gile G.H."/>
            <person name="Hirakawa Y."/>
            <person name="Hopkins J.F."/>
            <person name="Kuo A."/>
            <person name="Rensing S.A."/>
            <person name="Schmutz J."/>
            <person name="Symeonidi A."/>
            <person name="Elias M."/>
            <person name="Eveleigh R.J."/>
            <person name="Herman E.K."/>
            <person name="Klute M.J."/>
            <person name="Nakayama T."/>
            <person name="Obornik M."/>
            <person name="Reyes-Prieto A."/>
            <person name="Armbrust E.V."/>
            <person name="Aves S.J."/>
            <person name="Beiko R.G."/>
            <person name="Coutinho P."/>
            <person name="Dacks J.B."/>
            <person name="Durnford D.G."/>
            <person name="Fast N.M."/>
            <person name="Green B.R."/>
            <person name="Grisdale C.J."/>
            <person name="Hempel F."/>
            <person name="Henrissat B."/>
            <person name="Hoppner M.P."/>
            <person name="Ishida K."/>
            <person name="Kim E."/>
            <person name="Koreny L."/>
            <person name="Kroth P.G."/>
            <person name="Liu Y."/>
            <person name="Malik S.B."/>
            <person name="Maier U.G."/>
            <person name="McRose D."/>
            <person name="Mock T."/>
            <person name="Neilson J.A."/>
            <person name="Onodera N.T."/>
            <person name="Poole A.M."/>
            <person name="Pritham E.J."/>
            <person name="Richards T.A."/>
            <person name="Rocap G."/>
            <person name="Roy S.W."/>
            <person name="Sarai C."/>
            <person name="Schaack S."/>
            <person name="Shirato S."/>
            <person name="Slamovits C.H."/>
            <person name="Spencer D.F."/>
            <person name="Suzuki S."/>
            <person name="Worden A.Z."/>
            <person name="Zauner S."/>
            <person name="Barry K."/>
            <person name="Bell C."/>
            <person name="Bharti A.K."/>
            <person name="Crow J.A."/>
            <person name="Grimwood J."/>
            <person name="Kramer R."/>
            <person name="Lindquist E."/>
            <person name="Lucas S."/>
            <person name="Salamov A."/>
            <person name="McFadden G.I."/>
            <person name="Lane C.E."/>
            <person name="Keeling P.J."/>
            <person name="Gray M.W."/>
            <person name="Grigoriev I.V."/>
            <person name="Archibald J.M."/>
        </authorList>
    </citation>
    <scope>NUCLEOTIDE SEQUENCE</scope>
    <source>
        <strain evidence="11 13">CCMP2712</strain>
    </source>
</reference>
<dbReference type="GO" id="GO:0005524">
    <property type="term" value="F:ATP binding"/>
    <property type="evidence" value="ECO:0007669"/>
    <property type="project" value="UniProtKB-KW"/>
</dbReference>
<keyword evidence="6" id="KW-0067">ATP-binding</keyword>
<dbReference type="SUPFAM" id="SSF56112">
    <property type="entry name" value="Protein kinase-like (PK-like)"/>
    <property type="match status" value="1"/>
</dbReference>
<dbReference type="InterPro" id="IPR018247">
    <property type="entry name" value="EF_Hand_1_Ca_BS"/>
</dbReference>
<gene>
    <name evidence="11" type="ORF">GUITHDRAFT_104043</name>
</gene>
<dbReference type="Gene3D" id="1.10.238.10">
    <property type="entry name" value="EF-hand"/>
    <property type="match status" value="1"/>
</dbReference>
<evidence type="ECO:0000259" key="10">
    <source>
        <dbReference type="PROSITE" id="PS50222"/>
    </source>
</evidence>
<dbReference type="GO" id="GO:0005509">
    <property type="term" value="F:calcium ion binding"/>
    <property type="evidence" value="ECO:0007669"/>
    <property type="project" value="InterPro"/>
</dbReference>
<dbReference type="KEGG" id="gtt:GUITHDRAFT_104043"/>
<evidence type="ECO:0000256" key="6">
    <source>
        <dbReference type="ARBA" id="ARBA00022840"/>
    </source>
</evidence>
<reference evidence="12" key="3">
    <citation type="submission" date="2015-06" db="UniProtKB">
        <authorList>
            <consortium name="EnsemblProtists"/>
        </authorList>
    </citation>
    <scope>IDENTIFICATION</scope>
</reference>
<dbReference type="SUPFAM" id="SSF47473">
    <property type="entry name" value="EF-hand"/>
    <property type="match status" value="1"/>
</dbReference>
<dbReference type="eggNOG" id="KOG0608">
    <property type="taxonomic scope" value="Eukaryota"/>
</dbReference>
<dbReference type="HOGENOM" id="CLU_493008_0_0_1"/>
<dbReference type="AlphaFoldDB" id="L1JPN7"/>
<accession>L1JPN7</accession>
<dbReference type="InterPro" id="IPR002048">
    <property type="entry name" value="EF_hand_dom"/>
</dbReference>
<dbReference type="SMART" id="SM00220">
    <property type="entry name" value="S_TKc"/>
    <property type="match status" value="1"/>
</dbReference>
<feature type="chain" id="PRO_5008771608" description="Calmodulin" evidence="8">
    <location>
        <begin position="29"/>
        <end position="553"/>
    </location>
</feature>
<dbReference type="OrthoDB" id="4062651at2759"/>
<dbReference type="PROSITE" id="PS50011">
    <property type="entry name" value="PROTEIN_KINASE_DOM"/>
    <property type="match status" value="1"/>
</dbReference>
<dbReference type="STRING" id="905079.L1JPN7"/>
<reference evidence="13" key="2">
    <citation type="submission" date="2012-11" db="EMBL/GenBank/DDBJ databases">
        <authorList>
            <person name="Kuo A."/>
            <person name="Curtis B.A."/>
            <person name="Tanifuji G."/>
            <person name="Burki F."/>
            <person name="Gruber A."/>
            <person name="Irimia M."/>
            <person name="Maruyama S."/>
            <person name="Arias M.C."/>
            <person name="Ball S.G."/>
            <person name="Gile G.H."/>
            <person name="Hirakawa Y."/>
            <person name="Hopkins J.F."/>
            <person name="Rensing S.A."/>
            <person name="Schmutz J."/>
            <person name="Symeonidi A."/>
            <person name="Elias M."/>
            <person name="Eveleigh R.J."/>
            <person name="Herman E.K."/>
            <person name="Klute M.J."/>
            <person name="Nakayama T."/>
            <person name="Obornik M."/>
            <person name="Reyes-Prieto A."/>
            <person name="Armbrust E.V."/>
            <person name="Aves S.J."/>
            <person name="Beiko R.G."/>
            <person name="Coutinho P."/>
            <person name="Dacks J.B."/>
            <person name="Durnford D.G."/>
            <person name="Fast N.M."/>
            <person name="Green B.R."/>
            <person name="Grisdale C."/>
            <person name="Hempe F."/>
            <person name="Henrissat B."/>
            <person name="Hoppner M.P."/>
            <person name="Ishida K.-I."/>
            <person name="Kim E."/>
            <person name="Koreny L."/>
            <person name="Kroth P.G."/>
            <person name="Liu Y."/>
            <person name="Malik S.-B."/>
            <person name="Maier U.G."/>
            <person name="McRose D."/>
            <person name="Mock T."/>
            <person name="Neilson J.A."/>
            <person name="Onodera N.T."/>
            <person name="Poole A.M."/>
            <person name="Pritham E.J."/>
            <person name="Richards T.A."/>
            <person name="Rocap G."/>
            <person name="Roy S.W."/>
            <person name="Sarai C."/>
            <person name="Schaack S."/>
            <person name="Shirato S."/>
            <person name="Slamovits C.H."/>
            <person name="Spencer D.F."/>
            <person name="Suzuki S."/>
            <person name="Worden A.Z."/>
            <person name="Zauner S."/>
            <person name="Barry K."/>
            <person name="Bell C."/>
            <person name="Bharti A.K."/>
            <person name="Crow J.A."/>
            <person name="Grimwood J."/>
            <person name="Kramer R."/>
            <person name="Lindquist E."/>
            <person name="Lucas S."/>
            <person name="Salamov A."/>
            <person name="McFadden G.I."/>
            <person name="Lane C.E."/>
            <person name="Keeling P.J."/>
            <person name="Gray M.W."/>
            <person name="Grigoriev I.V."/>
            <person name="Archibald J.M."/>
        </authorList>
    </citation>
    <scope>NUCLEOTIDE SEQUENCE</scope>
    <source>
        <strain evidence="13">CCMP2712</strain>
    </source>
</reference>
<dbReference type="PaxDb" id="55529-EKX50229"/>
<organism evidence="11">
    <name type="scientific">Guillardia theta (strain CCMP2712)</name>
    <name type="common">Cryptophyte</name>
    <dbReference type="NCBI Taxonomy" id="905079"/>
    <lineage>
        <taxon>Eukaryota</taxon>
        <taxon>Cryptophyceae</taxon>
        <taxon>Pyrenomonadales</taxon>
        <taxon>Geminigeraceae</taxon>
        <taxon>Guillardia</taxon>
    </lineage>
</organism>
<protein>
    <recommendedName>
        <fullName evidence="14">Calmodulin</fullName>
    </recommendedName>
</protein>
<keyword evidence="3" id="KW-0547">Nucleotide-binding</keyword>
<dbReference type="InterPro" id="IPR011992">
    <property type="entry name" value="EF-hand-dom_pair"/>
</dbReference>
<evidence type="ECO:0000256" key="3">
    <source>
        <dbReference type="ARBA" id="ARBA00022741"/>
    </source>
</evidence>
<evidence type="ECO:0000313" key="11">
    <source>
        <dbReference type="EMBL" id="EKX50229.1"/>
    </source>
</evidence>
<evidence type="ECO:0000313" key="12">
    <source>
        <dbReference type="EnsemblProtists" id="EKX50229"/>
    </source>
</evidence>
<evidence type="ECO:0000256" key="7">
    <source>
        <dbReference type="SAM" id="Coils"/>
    </source>
</evidence>
<dbReference type="Pfam" id="PF13499">
    <property type="entry name" value="EF-hand_7"/>
    <property type="match status" value="1"/>
</dbReference>
<keyword evidence="1" id="KW-0723">Serine/threonine-protein kinase</keyword>
<keyword evidence="13" id="KW-1185">Reference proteome</keyword>
<dbReference type="PANTHER" id="PTHR24351">
    <property type="entry name" value="RIBOSOMAL PROTEIN S6 KINASE"/>
    <property type="match status" value="1"/>
</dbReference>
<dbReference type="SMART" id="SM00054">
    <property type="entry name" value="EFh"/>
    <property type="match status" value="2"/>
</dbReference>
<dbReference type="Gene3D" id="3.30.200.20">
    <property type="entry name" value="Phosphorylase Kinase, domain 1"/>
    <property type="match status" value="1"/>
</dbReference>
<evidence type="ECO:0008006" key="14">
    <source>
        <dbReference type="Google" id="ProtNLM"/>
    </source>
</evidence>
<feature type="domain" description="EF-hand" evidence="10">
    <location>
        <begin position="355"/>
        <end position="390"/>
    </location>
</feature>
<dbReference type="CDD" id="cd00051">
    <property type="entry name" value="EFh"/>
    <property type="match status" value="1"/>
</dbReference>
<name>L1JPN7_GUITC</name>
<dbReference type="PROSITE" id="PS00018">
    <property type="entry name" value="EF_HAND_1"/>
    <property type="match status" value="1"/>
</dbReference>
<keyword evidence="4" id="KW-0418">Kinase</keyword>
<dbReference type="InterPro" id="IPR000719">
    <property type="entry name" value="Prot_kinase_dom"/>
</dbReference>
<dbReference type="EMBL" id="JH992979">
    <property type="protein sequence ID" value="EKX50229.1"/>
    <property type="molecule type" value="Genomic_DNA"/>
</dbReference>
<feature type="domain" description="EF-hand" evidence="10">
    <location>
        <begin position="391"/>
        <end position="426"/>
    </location>
</feature>
<proteinExistence type="predicted"/>
<evidence type="ECO:0000256" key="2">
    <source>
        <dbReference type="ARBA" id="ARBA00022679"/>
    </source>
</evidence>
<dbReference type="Gene3D" id="1.10.510.10">
    <property type="entry name" value="Transferase(Phosphotransferase) domain 1"/>
    <property type="match status" value="1"/>
</dbReference>
<evidence type="ECO:0000259" key="9">
    <source>
        <dbReference type="PROSITE" id="PS50011"/>
    </source>
</evidence>